<feature type="region of interest" description="Disordered" evidence="1">
    <location>
        <begin position="67"/>
        <end position="117"/>
    </location>
</feature>
<proteinExistence type="predicted"/>
<evidence type="ECO:0000313" key="3">
    <source>
        <dbReference type="Proteomes" id="UP001432027"/>
    </source>
</evidence>
<sequence>MHEVERQFHSPVAGSHRWPSAKWNDGWLDVLCLIMSLTSGCVIPQKFWTSFALRRKEVEPIYDRLVPTKETKERPPYDKMERYLPQDDRRKLSQRSKKSHMERHAHQSSHLTFPNPL</sequence>
<feature type="compositionally biased region" description="Polar residues" evidence="1">
    <location>
        <begin position="108"/>
        <end position="117"/>
    </location>
</feature>
<keyword evidence="3" id="KW-1185">Reference proteome</keyword>
<feature type="compositionally biased region" description="Basic residues" evidence="1">
    <location>
        <begin position="92"/>
        <end position="107"/>
    </location>
</feature>
<feature type="compositionally biased region" description="Basic and acidic residues" evidence="1">
    <location>
        <begin position="67"/>
        <end position="91"/>
    </location>
</feature>
<comment type="caution">
    <text evidence="2">The sequence shown here is derived from an EMBL/GenBank/DDBJ whole genome shotgun (WGS) entry which is preliminary data.</text>
</comment>
<dbReference type="EMBL" id="BTSX01000004">
    <property type="protein sequence ID" value="GMS96142.1"/>
    <property type="molecule type" value="Genomic_DNA"/>
</dbReference>
<evidence type="ECO:0000256" key="1">
    <source>
        <dbReference type="SAM" id="MobiDB-lite"/>
    </source>
</evidence>
<dbReference type="Proteomes" id="UP001432027">
    <property type="component" value="Unassembled WGS sequence"/>
</dbReference>
<evidence type="ECO:0000313" key="2">
    <source>
        <dbReference type="EMBL" id="GMS96142.1"/>
    </source>
</evidence>
<reference evidence="2" key="1">
    <citation type="submission" date="2023-10" db="EMBL/GenBank/DDBJ databases">
        <title>Genome assembly of Pristionchus species.</title>
        <authorList>
            <person name="Yoshida K."/>
            <person name="Sommer R.J."/>
        </authorList>
    </citation>
    <scope>NUCLEOTIDE SEQUENCE</scope>
    <source>
        <strain evidence="2">RS0144</strain>
    </source>
</reference>
<gene>
    <name evidence="2" type="ORF">PENTCL1PPCAC_18317</name>
</gene>
<organism evidence="2 3">
    <name type="scientific">Pristionchus entomophagus</name>
    <dbReference type="NCBI Taxonomy" id="358040"/>
    <lineage>
        <taxon>Eukaryota</taxon>
        <taxon>Metazoa</taxon>
        <taxon>Ecdysozoa</taxon>
        <taxon>Nematoda</taxon>
        <taxon>Chromadorea</taxon>
        <taxon>Rhabditida</taxon>
        <taxon>Rhabditina</taxon>
        <taxon>Diplogasteromorpha</taxon>
        <taxon>Diplogasteroidea</taxon>
        <taxon>Neodiplogasteridae</taxon>
        <taxon>Pristionchus</taxon>
    </lineage>
</organism>
<accession>A0AAV5TPG8</accession>
<name>A0AAV5TPG8_9BILA</name>
<dbReference type="AlphaFoldDB" id="A0AAV5TPG8"/>
<protein>
    <submittedName>
        <fullName evidence="2">Uncharacterized protein</fullName>
    </submittedName>
</protein>